<protein>
    <recommendedName>
        <fullName evidence="4">Phage shock protein A</fullName>
    </recommendedName>
</protein>
<comment type="similarity">
    <text evidence="1">Belongs to the PspA/Vipp/IM30 family.</text>
</comment>
<organism evidence="3">
    <name type="scientific">Clostridium paraputrificum</name>
    <dbReference type="NCBI Taxonomy" id="29363"/>
    <lineage>
        <taxon>Bacteria</taxon>
        <taxon>Bacillati</taxon>
        <taxon>Bacillota</taxon>
        <taxon>Clostridia</taxon>
        <taxon>Eubacteriales</taxon>
        <taxon>Clostridiaceae</taxon>
        <taxon>Clostridium</taxon>
    </lineage>
</organism>
<dbReference type="EMBL" id="CACRTV010000048">
    <property type="protein sequence ID" value="VYU31085.1"/>
    <property type="molecule type" value="Genomic_DNA"/>
</dbReference>
<keyword evidence="2" id="KW-0175">Coiled coil</keyword>
<proteinExistence type="inferred from homology"/>
<evidence type="ECO:0000313" key="3">
    <source>
        <dbReference type="EMBL" id="VYU31085.1"/>
    </source>
</evidence>
<dbReference type="PANTHER" id="PTHR31088:SF6">
    <property type="entry name" value="PHAGE SHOCK PROTEIN A"/>
    <property type="match status" value="1"/>
</dbReference>
<evidence type="ECO:0008006" key="4">
    <source>
        <dbReference type="Google" id="ProtNLM"/>
    </source>
</evidence>
<sequence length="217" mass="24426">MGIFKRMSNMIKGKVNSTLDEMENPIELLDQKIKDMEEQLSKAKLNSAQVLGNVHEIEKKMNAAKNESVDYDSKVKLALSKNNEDLAKRALAKKVDADKKYESLVTTYNTSKAQADALKKNLRALEEELEKTRSYRDEAAARYSTAKASKKVNEVLANVETKTNSINIDNIERKIAREEAMANGLGELKNIDDFDSEFEQLGDVDIDAELEKYKSGL</sequence>
<dbReference type="Pfam" id="PF04012">
    <property type="entry name" value="PspA_IM30"/>
    <property type="match status" value="1"/>
</dbReference>
<dbReference type="RefSeq" id="WP_156561271.1">
    <property type="nucleotide sequence ID" value="NZ_CACRTV010000048.1"/>
</dbReference>
<dbReference type="PANTHER" id="PTHR31088">
    <property type="entry name" value="MEMBRANE-ASSOCIATED PROTEIN VIPP1, CHLOROPLASTIC"/>
    <property type="match status" value="1"/>
</dbReference>
<dbReference type="InterPro" id="IPR007157">
    <property type="entry name" value="PspA_VIPP1"/>
</dbReference>
<feature type="coiled-coil region" evidence="2">
    <location>
        <begin position="19"/>
        <end position="74"/>
    </location>
</feature>
<name>A0A6N3DSP1_9CLOT</name>
<accession>A0A6N3DSP1</accession>
<dbReference type="AlphaFoldDB" id="A0A6N3DSP1"/>
<evidence type="ECO:0000256" key="2">
    <source>
        <dbReference type="SAM" id="Coils"/>
    </source>
</evidence>
<feature type="coiled-coil region" evidence="2">
    <location>
        <begin position="108"/>
        <end position="142"/>
    </location>
</feature>
<evidence type="ECO:0000256" key="1">
    <source>
        <dbReference type="ARBA" id="ARBA00043985"/>
    </source>
</evidence>
<reference evidence="3" key="1">
    <citation type="submission" date="2019-11" db="EMBL/GenBank/DDBJ databases">
        <authorList>
            <person name="Feng L."/>
        </authorList>
    </citation>
    <scope>NUCLEOTIDE SEQUENCE</scope>
    <source>
        <strain evidence="3">CParaputrificumLFYP93</strain>
    </source>
</reference>
<gene>
    <name evidence="3" type="ORF">CPLFYP93_01943</name>
</gene>